<evidence type="ECO:0000256" key="8">
    <source>
        <dbReference type="PROSITE-ProRule" id="PRU01145"/>
    </source>
</evidence>
<keyword evidence="6" id="KW-0539">Nucleus</keyword>
<feature type="domain" description="Zinc finger C2H2 LYAR-type" evidence="10">
    <location>
        <begin position="30"/>
        <end position="57"/>
    </location>
</feature>
<dbReference type="FunFam" id="3.30.1490.490:FF:000001">
    <property type="entry name" value="cell growth-regulating nucleolar protein-like"/>
    <property type="match status" value="1"/>
</dbReference>
<keyword evidence="4 8" id="KW-0863">Zinc-finger</keyword>
<evidence type="ECO:0000256" key="5">
    <source>
        <dbReference type="ARBA" id="ARBA00022833"/>
    </source>
</evidence>
<feature type="region of interest" description="Disordered" evidence="9">
    <location>
        <begin position="350"/>
        <end position="436"/>
    </location>
</feature>
<keyword evidence="2" id="KW-0479">Metal-binding</keyword>
<dbReference type="InterPro" id="IPR036236">
    <property type="entry name" value="Znf_C2H2_sf"/>
</dbReference>
<evidence type="ECO:0000256" key="4">
    <source>
        <dbReference type="ARBA" id="ARBA00022771"/>
    </source>
</evidence>
<feature type="compositionally biased region" description="Basic and acidic residues" evidence="9">
    <location>
        <begin position="394"/>
        <end position="415"/>
    </location>
</feature>
<proteinExistence type="inferred from homology"/>
<gene>
    <name evidence="11" type="ORF">K432DRAFT_382224</name>
</gene>
<feature type="region of interest" description="Disordered" evidence="9">
    <location>
        <begin position="222"/>
        <end position="269"/>
    </location>
</feature>
<name>A0A8E2EAX3_9PEZI</name>
<feature type="compositionally biased region" description="Basic and acidic residues" evidence="9">
    <location>
        <begin position="239"/>
        <end position="252"/>
    </location>
</feature>
<dbReference type="GO" id="GO:0003677">
    <property type="term" value="F:DNA binding"/>
    <property type="evidence" value="ECO:0007669"/>
    <property type="project" value="InterPro"/>
</dbReference>
<feature type="compositionally biased region" description="Basic and acidic residues" evidence="9">
    <location>
        <begin position="150"/>
        <end position="166"/>
    </location>
</feature>
<dbReference type="SUPFAM" id="SSF57667">
    <property type="entry name" value="beta-beta-alpha zinc fingers"/>
    <property type="match status" value="2"/>
</dbReference>
<dbReference type="InterPro" id="IPR014898">
    <property type="entry name" value="Znf_C2H2_LYAR"/>
</dbReference>
<comment type="subcellular location">
    <subcellularLocation>
        <location evidence="1">Nucleus</location>
    </subcellularLocation>
</comment>
<dbReference type="GO" id="GO:0000122">
    <property type="term" value="P:negative regulation of transcription by RNA polymerase II"/>
    <property type="evidence" value="ECO:0007669"/>
    <property type="project" value="TreeGrafter"/>
</dbReference>
<keyword evidence="3" id="KW-0677">Repeat</keyword>
<dbReference type="GO" id="GO:0005730">
    <property type="term" value="C:nucleolus"/>
    <property type="evidence" value="ECO:0007669"/>
    <property type="project" value="TreeGrafter"/>
</dbReference>
<dbReference type="AlphaFoldDB" id="A0A8E2EAX3"/>
<organism evidence="11 12">
    <name type="scientific">Lepidopterella palustris CBS 459.81</name>
    <dbReference type="NCBI Taxonomy" id="1314670"/>
    <lineage>
        <taxon>Eukaryota</taxon>
        <taxon>Fungi</taxon>
        <taxon>Dikarya</taxon>
        <taxon>Ascomycota</taxon>
        <taxon>Pezizomycotina</taxon>
        <taxon>Dothideomycetes</taxon>
        <taxon>Pleosporomycetidae</taxon>
        <taxon>Mytilinidiales</taxon>
        <taxon>Argynnaceae</taxon>
        <taxon>Lepidopterella</taxon>
    </lineage>
</organism>
<dbReference type="GO" id="GO:0006364">
    <property type="term" value="P:rRNA processing"/>
    <property type="evidence" value="ECO:0007669"/>
    <property type="project" value="TreeGrafter"/>
</dbReference>
<evidence type="ECO:0000256" key="6">
    <source>
        <dbReference type="ARBA" id="ARBA00023242"/>
    </source>
</evidence>
<evidence type="ECO:0000256" key="9">
    <source>
        <dbReference type="SAM" id="MobiDB-lite"/>
    </source>
</evidence>
<keyword evidence="12" id="KW-1185">Reference proteome</keyword>
<accession>A0A8E2EAX3</accession>
<evidence type="ECO:0000256" key="1">
    <source>
        <dbReference type="ARBA" id="ARBA00004123"/>
    </source>
</evidence>
<dbReference type="EMBL" id="KV744960">
    <property type="protein sequence ID" value="OCK80426.1"/>
    <property type="molecule type" value="Genomic_DNA"/>
</dbReference>
<feature type="region of interest" description="Disordered" evidence="9">
    <location>
        <begin position="140"/>
        <end position="167"/>
    </location>
</feature>
<feature type="compositionally biased region" description="Basic and acidic residues" evidence="9">
    <location>
        <begin position="350"/>
        <end position="382"/>
    </location>
</feature>
<evidence type="ECO:0000259" key="10">
    <source>
        <dbReference type="Pfam" id="PF08790"/>
    </source>
</evidence>
<keyword evidence="5" id="KW-0862">Zinc</keyword>
<evidence type="ECO:0000313" key="11">
    <source>
        <dbReference type="EMBL" id="OCK80426.1"/>
    </source>
</evidence>
<dbReference type="PANTHER" id="PTHR13100">
    <property type="entry name" value="CELL GROWTH-REGULATING NUCLEOLAR PROTEIN LYAR"/>
    <property type="match status" value="1"/>
</dbReference>
<evidence type="ECO:0000313" key="12">
    <source>
        <dbReference type="Proteomes" id="UP000250266"/>
    </source>
</evidence>
<dbReference type="PROSITE" id="PS51804">
    <property type="entry name" value="ZF_C2HC_LYAR"/>
    <property type="match status" value="2"/>
</dbReference>
<dbReference type="GO" id="GO:0008270">
    <property type="term" value="F:zinc ion binding"/>
    <property type="evidence" value="ECO:0007669"/>
    <property type="project" value="UniProtKB-KW"/>
</dbReference>
<dbReference type="Pfam" id="PF08790">
    <property type="entry name" value="zf-LYAR"/>
    <property type="match status" value="1"/>
</dbReference>
<feature type="region of interest" description="Disordered" evidence="9">
    <location>
        <begin position="308"/>
        <end position="336"/>
    </location>
</feature>
<feature type="compositionally biased region" description="Low complexity" evidence="9">
    <location>
        <begin position="68"/>
        <end position="80"/>
    </location>
</feature>
<dbReference type="PANTHER" id="PTHR13100:SF10">
    <property type="entry name" value="CELL GROWTH-REGULATING NUCLEOLAR PROTEIN"/>
    <property type="match status" value="1"/>
</dbReference>
<feature type="region of interest" description="Disordered" evidence="9">
    <location>
        <begin position="64"/>
        <end position="85"/>
    </location>
</feature>
<reference evidence="11 12" key="1">
    <citation type="journal article" date="2016" name="Nat. Commun.">
        <title>Ectomycorrhizal ecology is imprinted in the genome of the dominant symbiotic fungus Cenococcum geophilum.</title>
        <authorList>
            <consortium name="DOE Joint Genome Institute"/>
            <person name="Peter M."/>
            <person name="Kohler A."/>
            <person name="Ohm R.A."/>
            <person name="Kuo A."/>
            <person name="Krutzmann J."/>
            <person name="Morin E."/>
            <person name="Arend M."/>
            <person name="Barry K.W."/>
            <person name="Binder M."/>
            <person name="Choi C."/>
            <person name="Clum A."/>
            <person name="Copeland A."/>
            <person name="Grisel N."/>
            <person name="Haridas S."/>
            <person name="Kipfer T."/>
            <person name="LaButti K."/>
            <person name="Lindquist E."/>
            <person name="Lipzen A."/>
            <person name="Maire R."/>
            <person name="Meier B."/>
            <person name="Mihaltcheva S."/>
            <person name="Molinier V."/>
            <person name="Murat C."/>
            <person name="Poggeler S."/>
            <person name="Quandt C.A."/>
            <person name="Sperisen C."/>
            <person name="Tritt A."/>
            <person name="Tisserant E."/>
            <person name="Crous P.W."/>
            <person name="Henrissat B."/>
            <person name="Nehls U."/>
            <person name="Egli S."/>
            <person name="Spatafora J.W."/>
            <person name="Grigoriev I.V."/>
            <person name="Martin F.M."/>
        </authorList>
    </citation>
    <scope>NUCLEOTIDE SEQUENCE [LARGE SCALE GENOMIC DNA]</scope>
    <source>
        <strain evidence="11 12">CBS 459.81</strain>
    </source>
</reference>
<dbReference type="Proteomes" id="UP000250266">
    <property type="component" value="Unassembled WGS sequence"/>
</dbReference>
<protein>
    <recommendedName>
        <fullName evidence="10">Zinc finger C2H2 LYAR-type domain-containing protein</fullName>
    </recommendedName>
</protein>
<evidence type="ECO:0000256" key="7">
    <source>
        <dbReference type="ARBA" id="ARBA00061084"/>
    </source>
</evidence>
<evidence type="ECO:0000256" key="2">
    <source>
        <dbReference type="ARBA" id="ARBA00022723"/>
    </source>
</evidence>
<dbReference type="OrthoDB" id="21474at2759"/>
<dbReference type="Gene3D" id="3.30.1490.490">
    <property type="match status" value="1"/>
</dbReference>
<feature type="compositionally biased region" description="Polar residues" evidence="9">
    <location>
        <begin position="222"/>
        <end position="232"/>
    </location>
</feature>
<dbReference type="InterPro" id="IPR039999">
    <property type="entry name" value="LYAR"/>
</dbReference>
<sequence length="545" mass="62225">MVSFSCEKCGDVLTKKKLDPHRSQCRGASFTCLDCMIHFQGTEYRSHTSCISEAQKYQGALYKEKNPKSQQQKQTNTNSQALVPRKAYVEDAPDPDTGVVAIVDAPPHAPSPPPADHYGGQAALPSVNVFDFLVDAETPNASKLSLPQPDESHMIEDNREQEREQENPSVDMVRMEYEKRHYYQEDFSDHDYHYVENGFGYGDEPVPPSSERYDSYANVRTQEPSFNDSAYYTTPAPKPTREERNTQARENDATTTVSKKSDKKRKRQHVEEIDMALVRAQAERDVMMTDAPPVLHSGLTGGLNRLLSRADFPPSPDYSGGDYIEQSPLSPVKRAKQSVSKALARVQREQELEEQRERERELKEQLKEQRERERGRDREPKSRKAITAGPITKGGKETNGKVRTPRTREEPGRSREFRRRRRRSSSTPSLDHGRRPMKAIEYHRNDSTSPAPNGNGALILRNGNSNGTEVANHSSSAARAELFMSFINKGPESERGMSVNKALKRYHRERYDRWERVLGKGEEEKELWKGLRLRRNERGEVVLFF</sequence>
<evidence type="ECO:0000256" key="3">
    <source>
        <dbReference type="ARBA" id="ARBA00022737"/>
    </source>
</evidence>
<comment type="similarity">
    <text evidence="7">Belongs to the UPF0743 family.</text>
</comment>